<dbReference type="Pfam" id="PF10609">
    <property type="entry name" value="ParA"/>
    <property type="match status" value="1"/>
</dbReference>
<feature type="coiled-coil region" evidence="3">
    <location>
        <begin position="122"/>
        <end position="149"/>
    </location>
</feature>
<dbReference type="GO" id="GO:0005524">
    <property type="term" value="F:ATP binding"/>
    <property type="evidence" value="ECO:0007669"/>
    <property type="project" value="UniProtKB-KW"/>
</dbReference>
<sequence length="304" mass="33453">MILFFGKKKKKREDTVIVGVEKDNVFGTMSPKGGVGKTSITVEVASLITLKDMSVALVDWDLWSPRLTSRLIGVNEGPGLLELLLGEAEPDEVLRNVDFTTTSGKLIRFKVVPASDKEALTKGLMKRLATELEEKYDEIKERAINLSNYLASTTDIVFNDYPVPSGPAPAPFHKIAASATHWLNIVIDAVPTTAEYAARYVEMFYPTLPIFIVFVNMIRPVHHEYSAAVARAPELCKKFAAKYVAFVPFDGKLYDVKVSGAAPPASINYKPTESDALKVLRDAAMKIARRENPAGCVALHLKVL</sequence>
<keyword evidence="5" id="KW-1185">Reference proteome</keyword>
<keyword evidence="1" id="KW-0547">Nucleotide-binding</keyword>
<evidence type="ECO:0000256" key="1">
    <source>
        <dbReference type="ARBA" id="ARBA00022741"/>
    </source>
</evidence>
<dbReference type="GeneID" id="30680910"/>
<keyword evidence="3" id="KW-0175">Coiled coil</keyword>
<keyword evidence="2" id="KW-0067">ATP-binding</keyword>
<reference evidence="4 5" key="1">
    <citation type="submission" date="2013-11" db="EMBL/GenBank/DDBJ databases">
        <title>Comparative genomics of Ignicoccus.</title>
        <authorList>
            <person name="Podar M."/>
        </authorList>
    </citation>
    <scope>NUCLEOTIDE SEQUENCE [LARGE SCALE GENOMIC DNA]</scope>
    <source>
        <strain evidence="4 5">DSM 13165</strain>
    </source>
</reference>
<organism evidence="4 5">
    <name type="scientific">Ignicoccus islandicus DSM 13165</name>
    <dbReference type="NCBI Taxonomy" id="940295"/>
    <lineage>
        <taxon>Archaea</taxon>
        <taxon>Thermoproteota</taxon>
        <taxon>Thermoprotei</taxon>
        <taxon>Desulfurococcales</taxon>
        <taxon>Desulfurococcaceae</taxon>
        <taxon>Ignicoccus</taxon>
    </lineage>
</organism>
<dbReference type="EMBL" id="CP006867">
    <property type="protein sequence ID" value="ALU12806.1"/>
    <property type="molecule type" value="Genomic_DNA"/>
</dbReference>
<dbReference type="Gene3D" id="3.40.50.300">
    <property type="entry name" value="P-loop containing nucleotide triphosphate hydrolases"/>
    <property type="match status" value="1"/>
</dbReference>
<name>A0A0U3FLV3_9CREN</name>
<evidence type="ECO:0000256" key="3">
    <source>
        <dbReference type="SAM" id="Coils"/>
    </source>
</evidence>
<protein>
    <recommendedName>
        <fullName evidence="6">CobQ/CobB/MinD/ParA nucleotide binding domain-containing protein</fullName>
    </recommendedName>
</protein>
<dbReference type="OrthoDB" id="375950at2157"/>
<evidence type="ECO:0000313" key="4">
    <source>
        <dbReference type="EMBL" id="ALU12806.1"/>
    </source>
</evidence>
<accession>A0A0U3FLV3</accession>
<dbReference type="InterPro" id="IPR027417">
    <property type="entry name" value="P-loop_NTPase"/>
</dbReference>
<gene>
    <name evidence="4" type="ORF">EYM_07690</name>
</gene>
<evidence type="ECO:0000256" key="2">
    <source>
        <dbReference type="ARBA" id="ARBA00022840"/>
    </source>
</evidence>
<dbReference type="RefSeq" id="WP_075050492.1">
    <property type="nucleotide sequence ID" value="NZ_CP006867.1"/>
</dbReference>
<evidence type="ECO:0000313" key="5">
    <source>
        <dbReference type="Proteomes" id="UP000060778"/>
    </source>
</evidence>
<dbReference type="InterPro" id="IPR033756">
    <property type="entry name" value="YlxH/NBP35"/>
</dbReference>
<dbReference type="STRING" id="940295.EYM_07690"/>
<dbReference type="KEGG" id="iis:EYM_07690"/>
<dbReference type="AlphaFoldDB" id="A0A0U3FLV3"/>
<proteinExistence type="predicted"/>
<evidence type="ECO:0008006" key="6">
    <source>
        <dbReference type="Google" id="ProtNLM"/>
    </source>
</evidence>
<dbReference type="SUPFAM" id="SSF52540">
    <property type="entry name" value="P-loop containing nucleoside triphosphate hydrolases"/>
    <property type="match status" value="1"/>
</dbReference>
<dbReference type="Proteomes" id="UP000060778">
    <property type="component" value="Chromosome"/>
</dbReference>